<reference evidence="1 2" key="1">
    <citation type="journal article" date="2016" name="Sci. Rep.">
        <title>Metabolic traits of an uncultured archaeal lineage -MSBL1- from brine pools of the Red Sea.</title>
        <authorList>
            <person name="Mwirichia R."/>
            <person name="Alam I."/>
            <person name="Rashid M."/>
            <person name="Vinu M."/>
            <person name="Ba-Alawi W."/>
            <person name="Anthony Kamau A."/>
            <person name="Kamanda Ngugi D."/>
            <person name="Goker M."/>
            <person name="Klenk H.P."/>
            <person name="Bajic V."/>
            <person name="Stingl U."/>
        </authorList>
    </citation>
    <scope>NUCLEOTIDE SEQUENCE [LARGE SCALE GENOMIC DNA]</scope>
    <source>
        <strain evidence="1">SCGC-AAA259B11</strain>
    </source>
</reference>
<gene>
    <name evidence="1" type="ORF">AKJ61_02185</name>
</gene>
<keyword evidence="2" id="KW-1185">Reference proteome</keyword>
<dbReference type="Proteomes" id="UP000070184">
    <property type="component" value="Unassembled WGS sequence"/>
</dbReference>
<dbReference type="Pfam" id="PF09853">
    <property type="entry name" value="DUF2080"/>
    <property type="match status" value="1"/>
</dbReference>
<evidence type="ECO:0000313" key="2">
    <source>
        <dbReference type="Proteomes" id="UP000070184"/>
    </source>
</evidence>
<proteinExistence type="predicted"/>
<dbReference type="AlphaFoldDB" id="A0A133U6D2"/>
<sequence length="52" mass="5705">MSRISSAGIEVSIEEEVEEVLKKEVTPFGNSAKVGCPKRHLGKKAYLVVCKE</sequence>
<accession>A0A133U6D2</accession>
<dbReference type="InterPro" id="IPR019205">
    <property type="entry name" value="DUF2080_transposon-encoded"/>
</dbReference>
<organism evidence="1 2">
    <name type="scientific">candidate division MSBL1 archaeon SCGC-AAA259B11</name>
    <dbReference type="NCBI Taxonomy" id="1698260"/>
    <lineage>
        <taxon>Archaea</taxon>
        <taxon>Methanobacteriati</taxon>
        <taxon>Methanobacteriota</taxon>
        <taxon>candidate division MSBL1</taxon>
    </lineage>
</organism>
<comment type="caution">
    <text evidence="1">The sequence shown here is derived from an EMBL/GenBank/DDBJ whole genome shotgun (WGS) entry which is preliminary data.</text>
</comment>
<protein>
    <submittedName>
        <fullName evidence="1">Transposase</fullName>
    </submittedName>
</protein>
<dbReference type="NCBIfam" id="NF033496">
    <property type="entry name" value="DUF2080_fam_acc"/>
    <property type="match status" value="1"/>
</dbReference>
<evidence type="ECO:0000313" key="1">
    <source>
        <dbReference type="EMBL" id="KXA89764.1"/>
    </source>
</evidence>
<name>A0A133U6D2_9EURY</name>
<dbReference type="EMBL" id="LHXK01000023">
    <property type="protein sequence ID" value="KXA89764.1"/>
    <property type="molecule type" value="Genomic_DNA"/>
</dbReference>